<organism evidence="2 3">
    <name type="scientific">Marinobacter lipolyticus SM19</name>
    <dbReference type="NCBI Taxonomy" id="1318628"/>
    <lineage>
        <taxon>Bacteria</taxon>
        <taxon>Pseudomonadati</taxon>
        <taxon>Pseudomonadota</taxon>
        <taxon>Gammaproteobacteria</taxon>
        <taxon>Pseudomonadales</taxon>
        <taxon>Marinobacteraceae</taxon>
        <taxon>Marinobacter</taxon>
    </lineage>
</organism>
<evidence type="ECO:0000313" key="3">
    <source>
        <dbReference type="Proteomes" id="UP000016540"/>
    </source>
</evidence>
<comment type="caution">
    <text evidence="2">The sequence shown here is derived from an EMBL/GenBank/DDBJ whole genome shotgun (WGS) entry which is preliminary data.</text>
</comment>
<keyword evidence="3" id="KW-1185">Reference proteome</keyword>
<dbReference type="Gene3D" id="2.40.10.220">
    <property type="entry name" value="predicted glycosyltransferase like domains"/>
    <property type="match status" value="1"/>
</dbReference>
<dbReference type="eggNOG" id="ENOG5032Z7Y">
    <property type="taxonomic scope" value="Bacteria"/>
</dbReference>
<dbReference type="Proteomes" id="UP000016540">
    <property type="component" value="Unassembled WGS sequence"/>
</dbReference>
<dbReference type="STRING" id="1318628.MARLIPOL_02835"/>
<dbReference type="AlphaFoldDB" id="R8B4Y5"/>
<reference evidence="2 3" key="1">
    <citation type="journal article" date="2013" name="Genome Announc.">
        <title>Draft Genome Sequence of the Moderately Halophilic Bacterium Marinobacter lipolyticus Strain SM19.</title>
        <authorList>
            <person name="Papke R.T."/>
            <person name="de la Haba R.R."/>
            <person name="Infante-Dominguez C."/>
            <person name="Perez D."/>
            <person name="Sanchez-Porro C."/>
            <person name="Lapierre P."/>
            <person name="Ventosa A."/>
        </authorList>
    </citation>
    <scope>NUCLEOTIDE SEQUENCE [LARGE SCALE GENOMIC DNA]</scope>
    <source>
        <strain evidence="2 3">SM19</strain>
    </source>
</reference>
<dbReference type="EMBL" id="ASAD01000006">
    <property type="protein sequence ID" value="EON93606.1"/>
    <property type="molecule type" value="Genomic_DNA"/>
</dbReference>
<evidence type="ECO:0000313" key="2">
    <source>
        <dbReference type="EMBL" id="EON93606.1"/>
    </source>
</evidence>
<sequence length="138" mass="15792">MRRFIRHPTDFPILVFSKDGSHGDEASLCDISQGGLACSLQRKFRLGESVALGIPSLQQDYRISGQIVRCRRCSKGYRVGIQFSDETEAFKSKMVEQVCQIEHFRRELCRDGCEMDIETAAREWIERYGSQFADIFSG</sequence>
<dbReference type="InterPro" id="IPR009875">
    <property type="entry name" value="PilZ_domain"/>
</dbReference>
<dbReference type="GO" id="GO:0035438">
    <property type="term" value="F:cyclic-di-GMP binding"/>
    <property type="evidence" value="ECO:0007669"/>
    <property type="project" value="InterPro"/>
</dbReference>
<name>R8B4Y5_9GAMM</name>
<evidence type="ECO:0000259" key="1">
    <source>
        <dbReference type="Pfam" id="PF07238"/>
    </source>
</evidence>
<dbReference type="SUPFAM" id="SSF141371">
    <property type="entry name" value="PilZ domain-like"/>
    <property type="match status" value="1"/>
</dbReference>
<proteinExistence type="predicted"/>
<protein>
    <submittedName>
        <fullName evidence="2">Type IV pilus assembly PilZ</fullName>
    </submittedName>
</protein>
<gene>
    <name evidence="2" type="ORF">MARLIPOL_02835</name>
</gene>
<dbReference type="RefSeq" id="WP_012136566.1">
    <property type="nucleotide sequence ID" value="NZ_KE007306.1"/>
</dbReference>
<dbReference type="PATRIC" id="fig|1318628.3.peg.570"/>
<feature type="domain" description="PilZ" evidence="1">
    <location>
        <begin position="2"/>
        <end position="96"/>
    </location>
</feature>
<accession>R8B4Y5</accession>
<dbReference type="HOGENOM" id="CLU_126574_0_0_6"/>
<dbReference type="Pfam" id="PF07238">
    <property type="entry name" value="PilZ"/>
    <property type="match status" value="1"/>
</dbReference>